<accession>A0A4Y9T344</accession>
<gene>
    <name evidence="2" type="ORF">E4O92_04180</name>
</gene>
<keyword evidence="1" id="KW-0472">Membrane</keyword>
<dbReference type="OrthoDB" id="8703192at2"/>
<evidence type="ECO:0000256" key="1">
    <source>
        <dbReference type="SAM" id="Phobius"/>
    </source>
</evidence>
<keyword evidence="1" id="KW-1133">Transmembrane helix</keyword>
<organism evidence="2 3">
    <name type="scientific">Massilia horti</name>
    <dbReference type="NCBI Taxonomy" id="2562153"/>
    <lineage>
        <taxon>Bacteria</taxon>
        <taxon>Pseudomonadati</taxon>
        <taxon>Pseudomonadota</taxon>
        <taxon>Betaproteobacteria</taxon>
        <taxon>Burkholderiales</taxon>
        <taxon>Oxalobacteraceae</taxon>
        <taxon>Telluria group</taxon>
        <taxon>Massilia</taxon>
    </lineage>
</organism>
<keyword evidence="1" id="KW-0812">Transmembrane</keyword>
<evidence type="ECO:0008006" key="4">
    <source>
        <dbReference type="Google" id="ProtNLM"/>
    </source>
</evidence>
<reference evidence="2 3" key="1">
    <citation type="submission" date="2019-03" db="EMBL/GenBank/DDBJ databases">
        <title>Draft genome of Massilia hortus sp. nov., a novel bacterial species of the Oxalobacteraceae family.</title>
        <authorList>
            <person name="Peta V."/>
            <person name="Raths R."/>
            <person name="Bucking H."/>
        </authorList>
    </citation>
    <scope>NUCLEOTIDE SEQUENCE [LARGE SCALE GENOMIC DNA]</scope>
    <source>
        <strain evidence="2 3">ONC3</strain>
    </source>
</reference>
<evidence type="ECO:0000313" key="2">
    <source>
        <dbReference type="EMBL" id="TFW34406.1"/>
    </source>
</evidence>
<keyword evidence="3" id="KW-1185">Reference proteome</keyword>
<sequence>MTSRCIPPLRLAFEAPTTFHFFGQVATIASILLALTLGMHYRHIQISLAATEASLAATHQAKLRESRRGEVAPELRIRTAEELAIANEVIRRLSLPWEDLFAALESSTDDDVVLIAIEPDADAGSVIIAAEARTSQAMMDYGQRLMGSARFGDVRIQNHQVQVQEPQKPIRFTIAARWLFHADTSKRQTGGGR</sequence>
<dbReference type="RefSeq" id="WP_135188491.1">
    <property type="nucleotide sequence ID" value="NZ_SPUM01000026.1"/>
</dbReference>
<proteinExistence type="predicted"/>
<evidence type="ECO:0000313" key="3">
    <source>
        <dbReference type="Proteomes" id="UP000297258"/>
    </source>
</evidence>
<dbReference type="InterPro" id="IPR007813">
    <property type="entry name" value="PilN"/>
</dbReference>
<name>A0A4Y9T344_9BURK</name>
<dbReference type="EMBL" id="SPUM01000026">
    <property type="protein sequence ID" value="TFW34406.1"/>
    <property type="molecule type" value="Genomic_DNA"/>
</dbReference>
<protein>
    <recommendedName>
        <fullName evidence="4">PilN domain-containing protein</fullName>
    </recommendedName>
</protein>
<dbReference type="AlphaFoldDB" id="A0A4Y9T344"/>
<dbReference type="Pfam" id="PF05137">
    <property type="entry name" value="PilN"/>
    <property type="match status" value="1"/>
</dbReference>
<comment type="caution">
    <text evidence="2">The sequence shown here is derived from an EMBL/GenBank/DDBJ whole genome shotgun (WGS) entry which is preliminary data.</text>
</comment>
<dbReference type="Proteomes" id="UP000297258">
    <property type="component" value="Unassembled WGS sequence"/>
</dbReference>
<feature type="transmembrane region" description="Helical" evidence="1">
    <location>
        <begin position="19"/>
        <end position="38"/>
    </location>
</feature>